<feature type="coiled-coil region" evidence="1">
    <location>
        <begin position="479"/>
        <end position="532"/>
    </location>
</feature>
<evidence type="ECO:0000313" key="3">
    <source>
        <dbReference type="EMBL" id="CAD7457215.1"/>
    </source>
</evidence>
<dbReference type="GO" id="GO:0005813">
    <property type="term" value="C:centrosome"/>
    <property type="evidence" value="ECO:0007669"/>
    <property type="project" value="TreeGrafter"/>
</dbReference>
<dbReference type="PANTHER" id="PTHR24110">
    <property type="entry name" value="CENTROSOMAL PROTEIN OF 78 KDA"/>
    <property type="match status" value="1"/>
</dbReference>
<dbReference type="Gene3D" id="3.80.10.10">
    <property type="entry name" value="Ribonuclease Inhibitor"/>
    <property type="match status" value="2"/>
</dbReference>
<evidence type="ECO:0000256" key="1">
    <source>
        <dbReference type="SAM" id="Coils"/>
    </source>
</evidence>
<feature type="region of interest" description="Disordered" evidence="2">
    <location>
        <begin position="411"/>
        <end position="476"/>
    </location>
</feature>
<dbReference type="InterPro" id="IPR032675">
    <property type="entry name" value="LRR_dom_sf"/>
</dbReference>
<dbReference type="SMART" id="SM00368">
    <property type="entry name" value="LRR_RI"/>
    <property type="match status" value="2"/>
</dbReference>
<sequence>MLPSTQDRRHQRNSFHVYYVALCKRRGLVPLPGVRAHRERSCLDINGDRVNFDHWGPILNALSLDRSLHFIAIRSKQFGKKLLNDVNTELKAHAVTKSPVIYTRYVLTLLLDAVSECLFKTRTLASIEIEGLPLTKEYIVIITSALKQCPTLQNISFHRSEIGDEGCEVLCSDIKNVPNIVSLDLSHCKVSKMGARAIADLLKYQKIHRMSECWKHTLRYREPDLEAVKGIKRVTLNNNRGVGDDGVLTLLEVIWDDLWLKALDLQDCGLSDRGVRSILDMLAFNTSLTIVDVQANPGVSDDLVAQVMRMLYHNNISVRPEYHWISTVNPERPKKNLTQMVANRVISQTMSRSNTAKPVKRSATQTLLGRRTAQVARRPATQPAVRQSLPTRPGVPPRKIVSYSKTCLTRGHLSPGKHLRSSHHGVPMHTEQRRLKCQERTSGTPRMVELQEPYPPWYTPPPPSSAGESPQPRPSTCHVEELEKLMKESREKRDKVLLAERDQVNTERDKMVANLQAEVSRLISERDEALRGQQKLIQIVQQYEVKKEGCVLVEEAMLATLQATFEDLCCAYPFVTTGKK</sequence>
<feature type="compositionally biased region" description="Basic and acidic residues" evidence="2">
    <location>
        <begin position="430"/>
        <end position="439"/>
    </location>
</feature>
<dbReference type="Pfam" id="PF13516">
    <property type="entry name" value="LRR_6"/>
    <property type="match status" value="2"/>
</dbReference>
<gene>
    <name evidence="3" type="ORF">TTEB3V08_LOCUS5220</name>
</gene>
<feature type="region of interest" description="Disordered" evidence="2">
    <location>
        <begin position="370"/>
        <end position="399"/>
    </location>
</feature>
<dbReference type="GO" id="GO:0036064">
    <property type="term" value="C:ciliary basal body"/>
    <property type="evidence" value="ECO:0007669"/>
    <property type="project" value="TreeGrafter"/>
</dbReference>
<keyword evidence="1" id="KW-0175">Coiled coil</keyword>
<name>A0A7R9IF48_9NEOP</name>
<organism evidence="3">
    <name type="scientific">Timema tahoe</name>
    <dbReference type="NCBI Taxonomy" id="61484"/>
    <lineage>
        <taxon>Eukaryota</taxon>
        <taxon>Metazoa</taxon>
        <taxon>Ecdysozoa</taxon>
        <taxon>Arthropoda</taxon>
        <taxon>Hexapoda</taxon>
        <taxon>Insecta</taxon>
        <taxon>Pterygota</taxon>
        <taxon>Neoptera</taxon>
        <taxon>Polyneoptera</taxon>
        <taxon>Phasmatodea</taxon>
        <taxon>Timematodea</taxon>
        <taxon>Timematoidea</taxon>
        <taxon>Timematidae</taxon>
        <taxon>Timema</taxon>
    </lineage>
</organism>
<evidence type="ECO:0008006" key="4">
    <source>
        <dbReference type="Google" id="ProtNLM"/>
    </source>
</evidence>
<proteinExistence type="predicted"/>
<dbReference type="PANTHER" id="PTHR24110:SF3">
    <property type="entry name" value="CENTROSOMAL PROTEIN OF 78 KDA"/>
    <property type="match status" value="1"/>
</dbReference>
<dbReference type="PRINTS" id="PR02062">
    <property type="entry name" value="CENTROSOME78"/>
</dbReference>
<accession>A0A7R9IF48</accession>
<dbReference type="InterPro" id="IPR001611">
    <property type="entry name" value="Leu-rich_rpt"/>
</dbReference>
<protein>
    <recommendedName>
        <fullName evidence="4">Centrosomal protein of 78 kDa</fullName>
    </recommendedName>
</protein>
<dbReference type="SUPFAM" id="SSF52047">
    <property type="entry name" value="RNI-like"/>
    <property type="match status" value="1"/>
</dbReference>
<dbReference type="GO" id="GO:0044782">
    <property type="term" value="P:cilium organization"/>
    <property type="evidence" value="ECO:0007669"/>
    <property type="project" value="TreeGrafter"/>
</dbReference>
<dbReference type="AlphaFoldDB" id="A0A7R9IF48"/>
<reference evidence="3" key="1">
    <citation type="submission" date="2020-11" db="EMBL/GenBank/DDBJ databases">
        <authorList>
            <person name="Tran Van P."/>
        </authorList>
    </citation>
    <scope>NUCLEOTIDE SEQUENCE</scope>
</reference>
<feature type="compositionally biased region" description="Pro residues" evidence="2">
    <location>
        <begin position="453"/>
        <end position="464"/>
    </location>
</feature>
<dbReference type="EMBL" id="OE001609">
    <property type="protein sequence ID" value="CAD7457215.1"/>
    <property type="molecule type" value="Genomic_DNA"/>
</dbReference>
<dbReference type="InterPro" id="IPR026212">
    <property type="entry name" value="Cep78"/>
</dbReference>
<evidence type="ECO:0000256" key="2">
    <source>
        <dbReference type="SAM" id="MobiDB-lite"/>
    </source>
</evidence>